<evidence type="ECO:0000256" key="1">
    <source>
        <dbReference type="SAM" id="Phobius"/>
    </source>
</evidence>
<feature type="transmembrane region" description="Helical" evidence="1">
    <location>
        <begin position="6"/>
        <end position="26"/>
    </location>
</feature>
<gene>
    <name evidence="2" type="ORF">FXN63_25565</name>
</gene>
<name>A0A5C0B3H9_9BURK</name>
<dbReference type="OrthoDB" id="8455690at2"/>
<evidence type="ECO:0000313" key="3">
    <source>
        <dbReference type="Proteomes" id="UP000325161"/>
    </source>
</evidence>
<keyword evidence="1" id="KW-1133">Transmembrane helix</keyword>
<evidence type="ECO:0000313" key="2">
    <source>
        <dbReference type="EMBL" id="QEI08845.1"/>
    </source>
</evidence>
<keyword evidence="1" id="KW-0812">Transmembrane</keyword>
<protein>
    <submittedName>
        <fullName evidence="2">Uncharacterized protein</fullName>
    </submittedName>
</protein>
<keyword evidence="1" id="KW-0472">Membrane</keyword>
<dbReference type="AlphaFoldDB" id="A0A5C0B3H9"/>
<reference evidence="2 3" key="1">
    <citation type="submission" date="2019-08" db="EMBL/GenBank/DDBJ databases">
        <title>Amphibian skin-associated Pigmentiphaga: genome sequence and occurrence across geography and hosts.</title>
        <authorList>
            <person name="Bletz M.C."/>
            <person name="Bunk B."/>
            <person name="Sproeer C."/>
            <person name="Biwer P."/>
            <person name="Reiter S."/>
            <person name="Rabemananjara F.C.E."/>
            <person name="Schulz S."/>
            <person name="Overmann J."/>
            <person name="Vences M."/>
        </authorList>
    </citation>
    <scope>NUCLEOTIDE SEQUENCE [LARGE SCALE GENOMIC DNA]</scope>
    <source>
        <strain evidence="2 3">Mada1488</strain>
    </source>
</reference>
<accession>A0A5C0B3H9</accession>
<sequence length="180" mass="19842">MTLKVAVKLGVGIVAVIVGVSAWNVVRVSQPVASRLAEDARNANISLWAYHQYGLVPSVLVIDLRSVGGEVAAADVLRALFQSAESLKDTKFERVLLAYRGSAKLMMEGNYFRTIGEDLQTQNPVYTMRTLPQNMLKLDGSSAYATWTGGWLGVLGKQIGDLNTFTQDWYLRDMLQEASR</sequence>
<proteinExistence type="predicted"/>
<dbReference type="KEGG" id="pacr:FXN63_25565"/>
<organism evidence="2 3">
    <name type="scientific">Pigmentiphaga aceris</name>
    <dbReference type="NCBI Taxonomy" id="1940612"/>
    <lineage>
        <taxon>Bacteria</taxon>
        <taxon>Pseudomonadati</taxon>
        <taxon>Pseudomonadota</taxon>
        <taxon>Betaproteobacteria</taxon>
        <taxon>Burkholderiales</taxon>
        <taxon>Alcaligenaceae</taxon>
        <taxon>Pigmentiphaga</taxon>
    </lineage>
</organism>
<dbReference type="EMBL" id="CP043046">
    <property type="protein sequence ID" value="QEI08845.1"/>
    <property type="molecule type" value="Genomic_DNA"/>
</dbReference>
<dbReference type="Proteomes" id="UP000325161">
    <property type="component" value="Chromosome"/>
</dbReference>
<dbReference type="RefSeq" id="WP_148818376.1">
    <property type="nucleotide sequence ID" value="NZ_CP043046.1"/>
</dbReference>
<keyword evidence="3" id="KW-1185">Reference proteome</keyword>